<proteinExistence type="predicted"/>
<sequence length="139" mass="16130">MIVGASERHAYAANNTTNTHTHQQIRTRIQQAHASKKNQREIIVTPACTFPTIKKTFTPTQTRRGKQRSPGEHRPMLIPPSHQRQNIQLAWHHRLPPHIVPVTYIYTYNVHCTKMKCCRQRDSESCARRLVKSECNPTK</sequence>
<reference evidence="2" key="1">
    <citation type="submission" date="2020-11" db="EMBL/GenBank/DDBJ databases">
        <authorList>
            <person name="Whitehead M."/>
        </authorList>
    </citation>
    <scope>NUCLEOTIDE SEQUENCE</scope>
    <source>
        <strain evidence="2">EGII</strain>
    </source>
</reference>
<evidence type="ECO:0000313" key="2">
    <source>
        <dbReference type="EMBL" id="CAD7015505.1"/>
    </source>
</evidence>
<keyword evidence="3" id="KW-1185">Reference proteome</keyword>
<dbReference type="EMBL" id="CAJHJT010000067">
    <property type="protein sequence ID" value="CAD7015505.1"/>
    <property type="molecule type" value="Genomic_DNA"/>
</dbReference>
<feature type="region of interest" description="Disordered" evidence="1">
    <location>
        <begin position="59"/>
        <end position="79"/>
    </location>
</feature>
<gene>
    <name evidence="2" type="ORF">CCAP1982_LOCUS23444</name>
</gene>
<protein>
    <submittedName>
        <fullName evidence="2">(Mediterranean fruit fly) hypothetical protein</fullName>
    </submittedName>
</protein>
<comment type="caution">
    <text evidence="2">The sequence shown here is derived from an EMBL/GenBank/DDBJ whole genome shotgun (WGS) entry which is preliminary data.</text>
</comment>
<dbReference type="Proteomes" id="UP000606786">
    <property type="component" value="Unassembled WGS sequence"/>
</dbReference>
<evidence type="ECO:0000313" key="3">
    <source>
        <dbReference type="Proteomes" id="UP000606786"/>
    </source>
</evidence>
<name>A0A811VI02_CERCA</name>
<accession>A0A811VI02</accession>
<evidence type="ECO:0000256" key="1">
    <source>
        <dbReference type="SAM" id="MobiDB-lite"/>
    </source>
</evidence>
<dbReference type="AlphaFoldDB" id="A0A811VI02"/>
<organism evidence="2 3">
    <name type="scientific">Ceratitis capitata</name>
    <name type="common">Mediterranean fruit fly</name>
    <name type="synonym">Tephritis capitata</name>
    <dbReference type="NCBI Taxonomy" id="7213"/>
    <lineage>
        <taxon>Eukaryota</taxon>
        <taxon>Metazoa</taxon>
        <taxon>Ecdysozoa</taxon>
        <taxon>Arthropoda</taxon>
        <taxon>Hexapoda</taxon>
        <taxon>Insecta</taxon>
        <taxon>Pterygota</taxon>
        <taxon>Neoptera</taxon>
        <taxon>Endopterygota</taxon>
        <taxon>Diptera</taxon>
        <taxon>Brachycera</taxon>
        <taxon>Muscomorpha</taxon>
        <taxon>Tephritoidea</taxon>
        <taxon>Tephritidae</taxon>
        <taxon>Ceratitis</taxon>
        <taxon>Ceratitis</taxon>
    </lineage>
</organism>